<dbReference type="InterPro" id="IPR046335">
    <property type="entry name" value="LacI/GalR-like_sensor"/>
</dbReference>
<keyword evidence="2" id="KW-0238">DNA-binding</keyword>
<keyword evidence="6" id="KW-1185">Reference proteome</keyword>
<feature type="domain" description="HTH lacI-type" evidence="4">
    <location>
        <begin position="4"/>
        <end position="58"/>
    </location>
</feature>
<dbReference type="SUPFAM" id="SSF53822">
    <property type="entry name" value="Periplasmic binding protein-like I"/>
    <property type="match status" value="1"/>
</dbReference>
<evidence type="ECO:0000256" key="2">
    <source>
        <dbReference type="ARBA" id="ARBA00023125"/>
    </source>
</evidence>
<evidence type="ECO:0000313" key="6">
    <source>
        <dbReference type="Proteomes" id="UP001651050"/>
    </source>
</evidence>
<dbReference type="PANTHER" id="PTHR30146">
    <property type="entry name" value="LACI-RELATED TRANSCRIPTIONAL REPRESSOR"/>
    <property type="match status" value="1"/>
</dbReference>
<dbReference type="InterPro" id="IPR000843">
    <property type="entry name" value="HTH_LacI"/>
</dbReference>
<dbReference type="CDD" id="cd01392">
    <property type="entry name" value="HTH_LacI"/>
    <property type="match status" value="1"/>
</dbReference>
<gene>
    <name evidence="5" type="ORF">M1843_10325</name>
</gene>
<dbReference type="Gene3D" id="1.10.260.40">
    <property type="entry name" value="lambda repressor-like DNA-binding domains"/>
    <property type="match status" value="1"/>
</dbReference>
<protein>
    <submittedName>
        <fullName evidence="5">LacI family transcriptional regulator</fullName>
    </submittedName>
</protein>
<name>A0ABT0J3R6_9MICO</name>
<dbReference type="SUPFAM" id="SSF47413">
    <property type="entry name" value="lambda repressor-like DNA-binding domains"/>
    <property type="match status" value="1"/>
</dbReference>
<organism evidence="5 6">
    <name type="scientific">Isoptericola peretonis</name>
    <dbReference type="NCBI Taxonomy" id="2918523"/>
    <lineage>
        <taxon>Bacteria</taxon>
        <taxon>Bacillati</taxon>
        <taxon>Actinomycetota</taxon>
        <taxon>Actinomycetes</taxon>
        <taxon>Micrococcales</taxon>
        <taxon>Promicromonosporaceae</taxon>
        <taxon>Isoptericola</taxon>
    </lineage>
</organism>
<accession>A0ABT0J3R6</accession>
<reference evidence="5 6" key="1">
    <citation type="submission" date="2022-02" db="EMBL/GenBank/DDBJ databases">
        <title>The car tank lid bacteriome: a reservoir of bacteria with potential in bioremediation of fuel.</title>
        <authorList>
            <person name="Vidal-Verdu A."/>
            <person name="Gomez-Martinez D."/>
            <person name="Latorre-Perez A."/>
            <person name="Pereto J."/>
            <person name="Porcar M."/>
        </authorList>
    </citation>
    <scope>NUCLEOTIDE SEQUENCE [LARGE SCALE GENOMIC DNA]</scope>
    <source>
        <strain evidence="5 6">4D.3</strain>
    </source>
</reference>
<evidence type="ECO:0000256" key="1">
    <source>
        <dbReference type="ARBA" id="ARBA00023015"/>
    </source>
</evidence>
<sequence>MKRVTLQDVATHAGVSMKTVSNVVRDYQHVSPAMRERVRIAIDELGYRPNLRGRSLATGRSSMLALAFPDLRWPYFAELAHLFARVCAERGYRLLLEETGGTREGELAVLRDRDAGIVDGIVLHPQALSAGELTEHGEETPMVLLGEAPQPPGVDQVAIDNVAAAGEAVAHLARSGRRRIAFLGHETEELSHTSRLRIEGYRRGLERAGLPVDDELLVPRPAGDALGAEEALGAALDRGLRVDALLCRDDHAAIGAVRALHLRGLDVPGDVAVVGWDATVLTASTTPSITSIAPDTAALAARTLDLLLERIEGLDSPGRLVTVGHDLLVRESAPDPDDARP</sequence>
<proteinExistence type="predicted"/>
<dbReference type="InterPro" id="IPR010982">
    <property type="entry name" value="Lambda_DNA-bd_dom_sf"/>
</dbReference>
<comment type="caution">
    <text evidence="5">The sequence shown here is derived from an EMBL/GenBank/DDBJ whole genome shotgun (WGS) entry which is preliminary data.</text>
</comment>
<dbReference type="PANTHER" id="PTHR30146:SF109">
    <property type="entry name" value="HTH-TYPE TRANSCRIPTIONAL REGULATOR GALS"/>
    <property type="match status" value="1"/>
</dbReference>
<evidence type="ECO:0000313" key="5">
    <source>
        <dbReference type="EMBL" id="MCK9794141.1"/>
    </source>
</evidence>
<evidence type="ECO:0000256" key="3">
    <source>
        <dbReference type="ARBA" id="ARBA00023163"/>
    </source>
</evidence>
<dbReference type="Proteomes" id="UP001651050">
    <property type="component" value="Unassembled WGS sequence"/>
</dbReference>
<dbReference type="InterPro" id="IPR028082">
    <property type="entry name" value="Peripla_BP_I"/>
</dbReference>
<dbReference type="RefSeq" id="WP_416343996.1">
    <property type="nucleotide sequence ID" value="NZ_JALQCY010000003.1"/>
</dbReference>
<evidence type="ECO:0000259" key="4">
    <source>
        <dbReference type="PROSITE" id="PS50932"/>
    </source>
</evidence>
<dbReference type="EMBL" id="JALQCY010000003">
    <property type="protein sequence ID" value="MCK9794141.1"/>
    <property type="molecule type" value="Genomic_DNA"/>
</dbReference>
<dbReference type="PROSITE" id="PS50932">
    <property type="entry name" value="HTH_LACI_2"/>
    <property type="match status" value="1"/>
</dbReference>
<dbReference type="Pfam" id="PF13377">
    <property type="entry name" value="Peripla_BP_3"/>
    <property type="match status" value="1"/>
</dbReference>
<keyword evidence="1" id="KW-0805">Transcription regulation</keyword>
<keyword evidence="3" id="KW-0804">Transcription</keyword>
<dbReference type="PROSITE" id="PS00356">
    <property type="entry name" value="HTH_LACI_1"/>
    <property type="match status" value="1"/>
</dbReference>
<dbReference type="SMART" id="SM00354">
    <property type="entry name" value="HTH_LACI"/>
    <property type="match status" value="1"/>
</dbReference>
<dbReference type="Pfam" id="PF00356">
    <property type="entry name" value="LacI"/>
    <property type="match status" value="1"/>
</dbReference>
<dbReference type="Gene3D" id="3.40.50.2300">
    <property type="match status" value="2"/>
</dbReference>
<dbReference type="CDD" id="cd06267">
    <property type="entry name" value="PBP1_LacI_sugar_binding-like"/>
    <property type="match status" value="1"/>
</dbReference>